<evidence type="ECO:0000313" key="12">
    <source>
        <dbReference type="Proteomes" id="UP000694569"/>
    </source>
</evidence>
<dbReference type="SMART" id="SM00353">
    <property type="entry name" value="HLH"/>
    <property type="match status" value="1"/>
</dbReference>
<feature type="region of interest" description="Disordered" evidence="9">
    <location>
        <begin position="128"/>
        <end position="180"/>
    </location>
</feature>
<dbReference type="InterPro" id="IPR011598">
    <property type="entry name" value="bHLH_dom"/>
</dbReference>
<reference evidence="11" key="1">
    <citation type="submission" date="2025-08" db="UniProtKB">
        <authorList>
            <consortium name="Ensembl"/>
        </authorList>
    </citation>
    <scope>IDENTIFICATION</scope>
</reference>
<evidence type="ECO:0000256" key="2">
    <source>
        <dbReference type="ARBA" id="ARBA00022473"/>
    </source>
</evidence>
<dbReference type="GO" id="GO:0005634">
    <property type="term" value="C:nucleus"/>
    <property type="evidence" value="ECO:0007669"/>
    <property type="project" value="UniProtKB-SubCell"/>
</dbReference>
<dbReference type="GO" id="GO:0007283">
    <property type="term" value="P:spermatogenesis"/>
    <property type="evidence" value="ECO:0007669"/>
    <property type="project" value="UniProtKB-KW"/>
</dbReference>
<name>A0A8C5R1A3_9ANUR</name>
<dbReference type="GO" id="GO:0030154">
    <property type="term" value="P:cell differentiation"/>
    <property type="evidence" value="ECO:0007669"/>
    <property type="project" value="UniProtKB-KW"/>
</dbReference>
<organism evidence="11 12">
    <name type="scientific">Leptobrachium leishanense</name>
    <name type="common">Leishan spiny toad</name>
    <dbReference type="NCBI Taxonomy" id="445787"/>
    <lineage>
        <taxon>Eukaryota</taxon>
        <taxon>Metazoa</taxon>
        <taxon>Chordata</taxon>
        <taxon>Craniata</taxon>
        <taxon>Vertebrata</taxon>
        <taxon>Euteleostomi</taxon>
        <taxon>Amphibia</taxon>
        <taxon>Batrachia</taxon>
        <taxon>Anura</taxon>
        <taxon>Pelobatoidea</taxon>
        <taxon>Megophryidae</taxon>
        <taxon>Leptobrachium</taxon>
    </lineage>
</organism>
<evidence type="ECO:0000313" key="11">
    <source>
        <dbReference type="Ensembl" id="ENSLLEP00000046226.1"/>
    </source>
</evidence>
<evidence type="ECO:0000259" key="10">
    <source>
        <dbReference type="PROSITE" id="PS50888"/>
    </source>
</evidence>
<keyword evidence="6" id="KW-0238">DNA-binding</keyword>
<feature type="compositionally biased region" description="Polar residues" evidence="9">
    <location>
        <begin position="132"/>
        <end position="148"/>
    </location>
</feature>
<evidence type="ECO:0000256" key="1">
    <source>
        <dbReference type="ARBA" id="ARBA00004123"/>
    </source>
</evidence>
<dbReference type="AlphaFoldDB" id="A0A8C5R1A3"/>
<evidence type="ECO:0000256" key="9">
    <source>
        <dbReference type="SAM" id="MobiDB-lite"/>
    </source>
</evidence>
<keyword evidence="2" id="KW-0217">Developmental protein</keyword>
<evidence type="ECO:0000256" key="3">
    <source>
        <dbReference type="ARBA" id="ARBA00022782"/>
    </source>
</evidence>
<dbReference type="PANTHER" id="PTHR15402">
    <property type="entry name" value="TRANSCRIPTION FACTOR-LIKE 5 PROTEIN"/>
    <property type="match status" value="1"/>
</dbReference>
<dbReference type="SUPFAM" id="SSF47459">
    <property type="entry name" value="HLH, helix-loop-helix DNA-binding domain"/>
    <property type="match status" value="1"/>
</dbReference>
<dbReference type="GO" id="GO:0000978">
    <property type="term" value="F:RNA polymerase II cis-regulatory region sequence-specific DNA binding"/>
    <property type="evidence" value="ECO:0007669"/>
    <property type="project" value="TreeGrafter"/>
</dbReference>
<keyword evidence="8" id="KW-0539">Nucleus</keyword>
<dbReference type="GeneTree" id="ENSGT00390000002821"/>
<feature type="domain" description="BHLH" evidence="10">
    <location>
        <begin position="392"/>
        <end position="442"/>
    </location>
</feature>
<reference evidence="11" key="2">
    <citation type="submission" date="2025-09" db="UniProtKB">
        <authorList>
            <consortium name="Ensembl"/>
        </authorList>
    </citation>
    <scope>IDENTIFICATION</scope>
</reference>
<feature type="region of interest" description="Disordered" evidence="9">
    <location>
        <begin position="374"/>
        <end position="403"/>
    </location>
</feature>
<evidence type="ECO:0000256" key="6">
    <source>
        <dbReference type="ARBA" id="ARBA00023125"/>
    </source>
</evidence>
<dbReference type="InterPro" id="IPR039583">
    <property type="entry name" value="TCFL5/SOLH1/2"/>
</dbReference>
<comment type="subcellular location">
    <subcellularLocation>
        <location evidence="1">Nucleus</location>
    </subcellularLocation>
</comment>
<protein>
    <submittedName>
        <fullName evidence="11">Transcription factor like 5</fullName>
    </submittedName>
</protein>
<dbReference type="Pfam" id="PF00010">
    <property type="entry name" value="HLH"/>
    <property type="match status" value="1"/>
</dbReference>
<dbReference type="PROSITE" id="PS50888">
    <property type="entry name" value="BHLH"/>
    <property type="match status" value="1"/>
</dbReference>
<keyword evidence="5" id="KW-0805">Transcription regulation</keyword>
<keyword evidence="12" id="KW-1185">Reference proteome</keyword>
<evidence type="ECO:0000256" key="4">
    <source>
        <dbReference type="ARBA" id="ARBA00022871"/>
    </source>
</evidence>
<dbReference type="PANTHER" id="PTHR15402:SF2">
    <property type="entry name" value="TRANSCRIPTION FACTOR LIKE 5"/>
    <property type="match status" value="1"/>
</dbReference>
<sequence length="455" mass="49938">MYTYNPIQDQARASCEPRVSVAPTSGSYEASYNELAMNVLATDLKVVDMADVEYTQLQQILFSTMDSQQPEGDVEAKLSSSFYSIGSHPLCHHDMIKGHDAFAGPGGHGAYLESNALASGHVPSRLDFRESTMPSESSQLSHVKTPRNSSKHHKRRDGSGDHNAGTSKGMDDAVPAGGKAGFKSSIRVRLEDRFNNMKAEAPRYQETQNSRITMSNLASAFCNPAQLTGVQQQIKGTELGKNKTYGPSVLQYPYPAYASASTGNGAKCQTQTTFSGSFRNSCSAAEVTKQQEMSLQGRYSIRYPHESTSSNMGNKSFLDQGWIKAGEANGKQTINKRSRGRAQPPGPNTERKVLGEIQNAPDGQNSVISWLSVQSTPGEEPAGSLPPAGPTQRREKHNRMERDRRRRIRVCCDELNTLVPFCRGDTDKATTLQWTTAYLKYLQETHGESLKKVNV</sequence>
<dbReference type="FunFam" id="4.10.280.10:FF:000057">
    <property type="entry name" value="transcription factor-like 5 protein-like"/>
    <property type="match status" value="1"/>
</dbReference>
<feature type="region of interest" description="Disordered" evidence="9">
    <location>
        <begin position="328"/>
        <end position="352"/>
    </location>
</feature>
<dbReference type="Proteomes" id="UP000694569">
    <property type="component" value="Unplaced"/>
</dbReference>
<evidence type="ECO:0000256" key="8">
    <source>
        <dbReference type="ARBA" id="ARBA00023242"/>
    </source>
</evidence>
<dbReference type="InterPro" id="IPR036638">
    <property type="entry name" value="HLH_DNA-bd_sf"/>
</dbReference>
<proteinExistence type="predicted"/>
<keyword evidence="7" id="KW-0804">Transcription</keyword>
<evidence type="ECO:0000256" key="5">
    <source>
        <dbReference type="ARBA" id="ARBA00023015"/>
    </source>
</evidence>
<gene>
    <name evidence="11" type="primary">TCFL5</name>
</gene>
<dbReference type="OrthoDB" id="9946078at2759"/>
<dbReference type="Gene3D" id="4.10.280.10">
    <property type="entry name" value="Helix-loop-helix DNA-binding domain"/>
    <property type="match status" value="1"/>
</dbReference>
<accession>A0A8C5R1A3</accession>
<keyword evidence="3" id="KW-0221">Differentiation</keyword>
<dbReference type="Ensembl" id="ENSLLET00000048063.1">
    <property type="protein sequence ID" value="ENSLLEP00000046226.1"/>
    <property type="gene ID" value="ENSLLEG00000029320.1"/>
</dbReference>
<keyword evidence="4" id="KW-0744">Spermatogenesis</keyword>
<dbReference type="GO" id="GO:0000981">
    <property type="term" value="F:DNA-binding transcription factor activity, RNA polymerase II-specific"/>
    <property type="evidence" value="ECO:0007669"/>
    <property type="project" value="TreeGrafter"/>
</dbReference>
<evidence type="ECO:0000256" key="7">
    <source>
        <dbReference type="ARBA" id="ARBA00023163"/>
    </source>
</evidence>
<dbReference type="GO" id="GO:0046983">
    <property type="term" value="F:protein dimerization activity"/>
    <property type="evidence" value="ECO:0007669"/>
    <property type="project" value="InterPro"/>
</dbReference>